<evidence type="ECO:0000256" key="1">
    <source>
        <dbReference type="ARBA" id="ARBA00006068"/>
    </source>
</evidence>
<dbReference type="InterPro" id="IPR050922">
    <property type="entry name" value="LytR/CpsA/Psr_CW_biosynth"/>
</dbReference>
<dbReference type="Gene3D" id="3.40.630.190">
    <property type="entry name" value="LCP protein"/>
    <property type="match status" value="1"/>
</dbReference>
<protein>
    <recommendedName>
        <fullName evidence="3">Cell envelope-related transcriptional attenuator domain-containing protein</fullName>
    </recommendedName>
</protein>
<feature type="domain" description="Cell envelope-related transcriptional attenuator" evidence="3">
    <location>
        <begin position="85"/>
        <end position="224"/>
    </location>
</feature>
<feature type="region of interest" description="Disordered" evidence="2">
    <location>
        <begin position="309"/>
        <end position="330"/>
    </location>
</feature>
<keyword evidence="5" id="KW-1185">Reference proteome</keyword>
<dbReference type="NCBIfam" id="TIGR00350">
    <property type="entry name" value="lytR_cpsA_psr"/>
    <property type="match status" value="1"/>
</dbReference>
<dbReference type="PANTHER" id="PTHR33392">
    <property type="entry name" value="POLYISOPRENYL-TEICHOIC ACID--PEPTIDOGLYCAN TEICHOIC ACID TRANSFERASE TAGU"/>
    <property type="match status" value="1"/>
</dbReference>
<evidence type="ECO:0000259" key="3">
    <source>
        <dbReference type="Pfam" id="PF03816"/>
    </source>
</evidence>
<dbReference type="KEGG" id="jeo:JMA_42730"/>
<dbReference type="HOGENOM" id="CLU_016455_2_2_9"/>
<sequence>MKSFFKWLFAILVVVLLIFVPYSFFVKNDLLVPDEKNIQMVQPETVKANNVKTGSDEKTVERVEAEERIRFLLLGTDEREDEPARSDTIVVATYYPNEGKMNMLSIPRDTKVMIQGKEEKINAAHAIGGMELIEETVEEFTGLEIDHVAKVNFNGFKELIDEAGGVTVNPKKGFSYAGYTFKEGEQTLTGDEALIYVRFRKDEEGDFGRIKRQQEVIQNTISSILSDFKLMSLPSYLNFYREHIESDMSFGDMYHIAKTAYSNGVTLEGQTIKTTSIKDNGIWYEISDDSSKEESIAWLENRPEEVILSPHELKELQQKEPRVSGQLDMP</sequence>
<reference evidence="4 5" key="1">
    <citation type="submission" date="2014-08" db="EMBL/GenBank/DDBJ databases">
        <title>Complete genome of a marine bacteria Jeotgalibacillus malaysiensis.</title>
        <authorList>
            <person name="Yaakop A.S."/>
            <person name="Chan K.-G."/>
            <person name="Goh K.M."/>
        </authorList>
    </citation>
    <scope>NUCLEOTIDE SEQUENCE [LARGE SCALE GENOMIC DNA]</scope>
    <source>
        <strain evidence="4 5">D5</strain>
        <plasmid evidence="5">Plasmid</plasmid>
    </source>
</reference>
<dbReference type="AlphaFoldDB" id="A0A0B5ATQ1"/>
<name>A0A0B5ATQ1_9BACL</name>
<comment type="similarity">
    <text evidence="1">Belongs to the LytR/CpsA/Psr (LCP) family.</text>
</comment>
<dbReference type="BioCyc" id="JESP1508404:G14D9-13596-MONOMER"/>
<evidence type="ECO:0000256" key="2">
    <source>
        <dbReference type="SAM" id="MobiDB-lite"/>
    </source>
</evidence>
<accession>A0A0B5ATQ1</accession>
<dbReference type="EMBL" id="CP009417">
    <property type="protein sequence ID" value="AJD93590.1"/>
    <property type="molecule type" value="Genomic_DNA"/>
</dbReference>
<evidence type="ECO:0000313" key="5">
    <source>
        <dbReference type="Proteomes" id="UP000031449"/>
    </source>
</evidence>
<dbReference type="Pfam" id="PF03816">
    <property type="entry name" value="LytR_cpsA_psr"/>
    <property type="match status" value="1"/>
</dbReference>
<dbReference type="OrthoDB" id="27330at2"/>
<dbReference type="InterPro" id="IPR004474">
    <property type="entry name" value="LytR_CpsA_psr"/>
</dbReference>
<evidence type="ECO:0000313" key="4">
    <source>
        <dbReference type="EMBL" id="AJD93590.1"/>
    </source>
</evidence>
<dbReference type="PANTHER" id="PTHR33392:SF6">
    <property type="entry name" value="POLYISOPRENYL-TEICHOIC ACID--PEPTIDOGLYCAN TEICHOIC ACID TRANSFERASE TAGU"/>
    <property type="match status" value="1"/>
</dbReference>
<organism evidence="4 5">
    <name type="scientific">Jeotgalibacillus malaysiensis</name>
    <dbReference type="NCBI Taxonomy" id="1508404"/>
    <lineage>
        <taxon>Bacteria</taxon>
        <taxon>Bacillati</taxon>
        <taxon>Bacillota</taxon>
        <taxon>Bacilli</taxon>
        <taxon>Bacillales</taxon>
        <taxon>Caryophanaceae</taxon>
        <taxon>Jeotgalibacillus</taxon>
    </lineage>
</organism>
<geneLocation type="plasmid" evidence="5"/>
<feature type="compositionally biased region" description="Basic and acidic residues" evidence="2">
    <location>
        <begin position="309"/>
        <end position="322"/>
    </location>
</feature>
<gene>
    <name evidence="4" type="ORF">JMA_42730</name>
</gene>
<dbReference type="Proteomes" id="UP000031449">
    <property type="component" value="Plasmid unnamed"/>
</dbReference>
<proteinExistence type="inferred from homology"/>
<keyword evidence="4" id="KW-0614">Plasmid</keyword>